<protein>
    <recommendedName>
        <fullName evidence="4 5">Large ribosomal subunit protein bL32</fullName>
    </recommendedName>
</protein>
<dbReference type="PANTHER" id="PTHR35534:SF1">
    <property type="entry name" value="LARGE RIBOSOMAL SUBUNIT PROTEIN BL32"/>
    <property type="match status" value="1"/>
</dbReference>
<name>A0A1F6AFZ6_9BACT</name>
<evidence type="ECO:0000313" key="6">
    <source>
        <dbReference type="EMBL" id="OGG23670.1"/>
    </source>
</evidence>
<dbReference type="HAMAP" id="MF_00340">
    <property type="entry name" value="Ribosomal_bL32"/>
    <property type="match status" value="1"/>
</dbReference>
<comment type="caution">
    <text evidence="6">The sequence shown here is derived from an EMBL/GenBank/DDBJ whole genome shotgun (WGS) entry which is preliminary data.</text>
</comment>
<organism evidence="6 7">
    <name type="scientific">Candidatus Gottesmanbacteria bacterium RIFCSPLOWO2_01_FULL_43_11b</name>
    <dbReference type="NCBI Taxonomy" id="1798392"/>
    <lineage>
        <taxon>Bacteria</taxon>
        <taxon>Candidatus Gottesmaniibacteriota</taxon>
    </lineage>
</organism>
<gene>
    <name evidence="5" type="primary">rpmF</name>
    <name evidence="6" type="ORF">A3A79_00480</name>
</gene>
<dbReference type="EMBL" id="MFJV01000001">
    <property type="protein sequence ID" value="OGG23670.1"/>
    <property type="molecule type" value="Genomic_DNA"/>
</dbReference>
<comment type="similarity">
    <text evidence="1 5">Belongs to the bacterial ribosomal protein bL32 family.</text>
</comment>
<sequence>MTPLPKRRLSRRRQGKRRAALKFPLGTLIKCANCGKMRLPHRACPHCGYYDGKVIFVKKVKKTKK</sequence>
<dbReference type="Proteomes" id="UP000178759">
    <property type="component" value="Unassembled WGS sequence"/>
</dbReference>
<dbReference type="PANTHER" id="PTHR35534">
    <property type="entry name" value="50S RIBOSOMAL PROTEIN L32"/>
    <property type="match status" value="1"/>
</dbReference>
<dbReference type="Pfam" id="PF01783">
    <property type="entry name" value="Ribosomal_L32p"/>
    <property type="match status" value="1"/>
</dbReference>
<dbReference type="InterPro" id="IPR011332">
    <property type="entry name" value="Ribosomal_zn-bd"/>
</dbReference>
<dbReference type="GO" id="GO:0003735">
    <property type="term" value="F:structural constituent of ribosome"/>
    <property type="evidence" value="ECO:0007669"/>
    <property type="project" value="InterPro"/>
</dbReference>
<evidence type="ECO:0000256" key="3">
    <source>
        <dbReference type="ARBA" id="ARBA00023274"/>
    </source>
</evidence>
<keyword evidence="2 5" id="KW-0689">Ribosomal protein</keyword>
<dbReference type="InterPro" id="IPR044957">
    <property type="entry name" value="Ribosomal_bL32_bact"/>
</dbReference>
<dbReference type="SUPFAM" id="SSF57829">
    <property type="entry name" value="Zn-binding ribosomal proteins"/>
    <property type="match status" value="1"/>
</dbReference>
<evidence type="ECO:0000256" key="5">
    <source>
        <dbReference type="HAMAP-Rule" id="MF_00340"/>
    </source>
</evidence>
<dbReference type="NCBIfam" id="TIGR01031">
    <property type="entry name" value="rpmF_bact"/>
    <property type="match status" value="1"/>
</dbReference>
<keyword evidence="3 5" id="KW-0687">Ribonucleoprotein</keyword>
<evidence type="ECO:0000256" key="2">
    <source>
        <dbReference type="ARBA" id="ARBA00022980"/>
    </source>
</evidence>
<proteinExistence type="inferred from homology"/>
<dbReference type="GO" id="GO:0015934">
    <property type="term" value="C:large ribosomal subunit"/>
    <property type="evidence" value="ECO:0007669"/>
    <property type="project" value="InterPro"/>
</dbReference>
<reference evidence="6 7" key="1">
    <citation type="journal article" date="2016" name="Nat. Commun.">
        <title>Thousands of microbial genomes shed light on interconnected biogeochemical processes in an aquifer system.</title>
        <authorList>
            <person name="Anantharaman K."/>
            <person name="Brown C.T."/>
            <person name="Hug L.A."/>
            <person name="Sharon I."/>
            <person name="Castelle C.J."/>
            <person name="Probst A.J."/>
            <person name="Thomas B.C."/>
            <person name="Singh A."/>
            <person name="Wilkins M.J."/>
            <person name="Karaoz U."/>
            <person name="Brodie E.L."/>
            <person name="Williams K.H."/>
            <person name="Hubbard S.S."/>
            <person name="Banfield J.F."/>
        </authorList>
    </citation>
    <scope>NUCLEOTIDE SEQUENCE [LARGE SCALE GENOMIC DNA]</scope>
</reference>
<dbReference type="InterPro" id="IPR002677">
    <property type="entry name" value="Ribosomal_bL32"/>
</dbReference>
<accession>A0A1F6AFZ6</accession>
<evidence type="ECO:0000256" key="1">
    <source>
        <dbReference type="ARBA" id="ARBA00008560"/>
    </source>
</evidence>
<dbReference type="AlphaFoldDB" id="A0A1F6AFZ6"/>
<evidence type="ECO:0000256" key="4">
    <source>
        <dbReference type="ARBA" id="ARBA00035178"/>
    </source>
</evidence>
<dbReference type="STRING" id="1798392.A3A79_00480"/>
<evidence type="ECO:0000313" key="7">
    <source>
        <dbReference type="Proteomes" id="UP000178759"/>
    </source>
</evidence>
<dbReference type="GO" id="GO:0006412">
    <property type="term" value="P:translation"/>
    <property type="evidence" value="ECO:0007669"/>
    <property type="project" value="UniProtKB-UniRule"/>
</dbReference>